<evidence type="ECO:0000313" key="2">
    <source>
        <dbReference type="Proteomes" id="UP000807504"/>
    </source>
</evidence>
<protein>
    <submittedName>
        <fullName evidence="1">Uncharacterized protein</fullName>
    </submittedName>
</protein>
<evidence type="ECO:0000313" key="1">
    <source>
        <dbReference type="EMBL" id="KAF8790117.1"/>
    </source>
</evidence>
<dbReference type="AlphaFoldDB" id="A0A8T0FFN4"/>
<organism evidence="1 2">
    <name type="scientific">Argiope bruennichi</name>
    <name type="common">Wasp spider</name>
    <name type="synonym">Aranea bruennichi</name>
    <dbReference type="NCBI Taxonomy" id="94029"/>
    <lineage>
        <taxon>Eukaryota</taxon>
        <taxon>Metazoa</taxon>
        <taxon>Ecdysozoa</taxon>
        <taxon>Arthropoda</taxon>
        <taxon>Chelicerata</taxon>
        <taxon>Arachnida</taxon>
        <taxon>Araneae</taxon>
        <taxon>Araneomorphae</taxon>
        <taxon>Entelegynae</taxon>
        <taxon>Araneoidea</taxon>
        <taxon>Araneidae</taxon>
        <taxon>Argiope</taxon>
    </lineage>
</organism>
<proteinExistence type="predicted"/>
<sequence>MWLLGKIPCCQLSFLNGQMGVGRRHVEGGRQAGSLMHLAPRSDENICLFGFLKGGGKRSELVQQSESAADVFEVGRNPIQVEKTRLNLRVIRVR</sequence>
<keyword evidence="2" id="KW-1185">Reference proteome</keyword>
<reference evidence="1" key="1">
    <citation type="journal article" date="2020" name="bioRxiv">
        <title>Chromosome-level reference genome of the European wasp spider Argiope bruennichi: a resource for studies on range expansion and evolutionary adaptation.</title>
        <authorList>
            <person name="Sheffer M.M."/>
            <person name="Hoppe A."/>
            <person name="Krehenwinkel H."/>
            <person name="Uhl G."/>
            <person name="Kuss A.W."/>
            <person name="Jensen L."/>
            <person name="Jensen C."/>
            <person name="Gillespie R.G."/>
            <person name="Hoff K.J."/>
            <person name="Prost S."/>
        </authorList>
    </citation>
    <scope>NUCLEOTIDE SEQUENCE</scope>
</reference>
<dbReference type="EMBL" id="JABXBU010000011">
    <property type="protein sequence ID" value="KAF8790117.1"/>
    <property type="molecule type" value="Genomic_DNA"/>
</dbReference>
<gene>
    <name evidence="1" type="ORF">HNY73_005190</name>
</gene>
<dbReference type="Proteomes" id="UP000807504">
    <property type="component" value="Unassembled WGS sequence"/>
</dbReference>
<accession>A0A8T0FFN4</accession>
<name>A0A8T0FFN4_ARGBR</name>
<reference evidence="1" key="2">
    <citation type="submission" date="2020-06" db="EMBL/GenBank/DDBJ databases">
        <authorList>
            <person name="Sheffer M."/>
        </authorList>
    </citation>
    <scope>NUCLEOTIDE SEQUENCE</scope>
</reference>
<comment type="caution">
    <text evidence="1">The sequence shown here is derived from an EMBL/GenBank/DDBJ whole genome shotgun (WGS) entry which is preliminary data.</text>
</comment>